<evidence type="ECO:0000313" key="3">
    <source>
        <dbReference type="EMBL" id="KAK3590980.1"/>
    </source>
</evidence>
<reference evidence="3" key="2">
    <citation type="journal article" date="2021" name="Genome Biol. Evol.">
        <title>Developing a high-quality reference genome for a parasitic bivalve with doubly uniparental inheritance (Bivalvia: Unionida).</title>
        <authorList>
            <person name="Smith C.H."/>
        </authorList>
    </citation>
    <scope>NUCLEOTIDE SEQUENCE</scope>
    <source>
        <strain evidence="3">CHS0354</strain>
        <tissue evidence="3">Mantle</tissue>
    </source>
</reference>
<gene>
    <name evidence="3" type="ORF">CHS0354_020334</name>
</gene>
<keyword evidence="1" id="KW-0812">Transmembrane</keyword>
<keyword evidence="4" id="KW-1185">Reference proteome</keyword>
<dbReference type="EMBL" id="JAEAOA010001235">
    <property type="protein sequence ID" value="KAK3590980.1"/>
    <property type="molecule type" value="Genomic_DNA"/>
</dbReference>
<organism evidence="3 4">
    <name type="scientific">Potamilus streckersoni</name>
    <dbReference type="NCBI Taxonomy" id="2493646"/>
    <lineage>
        <taxon>Eukaryota</taxon>
        <taxon>Metazoa</taxon>
        <taxon>Spiralia</taxon>
        <taxon>Lophotrochozoa</taxon>
        <taxon>Mollusca</taxon>
        <taxon>Bivalvia</taxon>
        <taxon>Autobranchia</taxon>
        <taxon>Heteroconchia</taxon>
        <taxon>Palaeoheterodonta</taxon>
        <taxon>Unionida</taxon>
        <taxon>Unionoidea</taxon>
        <taxon>Unionidae</taxon>
        <taxon>Ambleminae</taxon>
        <taxon>Lampsilini</taxon>
        <taxon>Potamilus</taxon>
    </lineage>
</organism>
<dbReference type="AlphaFoldDB" id="A0AAE0SGJ5"/>
<keyword evidence="2" id="KW-0732">Signal</keyword>
<accession>A0AAE0SGJ5</accession>
<keyword evidence="1" id="KW-1133">Transmembrane helix</keyword>
<evidence type="ECO:0000256" key="1">
    <source>
        <dbReference type="SAM" id="Phobius"/>
    </source>
</evidence>
<keyword evidence="1" id="KW-0472">Membrane</keyword>
<reference evidence="3" key="1">
    <citation type="journal article" date="2021" name="Genome Biol. Evol.">
        <title>A High-Quality Reference Genome for a Parasitic Bivalve with Doubly Uniparental Inheritance (Bivalvia: Unionida).</title>
        <authorList>
            <person name="Smith C.H."/>
        </authorList>
    </citation>
    <scope>NUCLEOTIDE SEQUENCE</scope>
    <source>
        <strain evidence="3">CHS0354</strain>
    </source>
</reference>
<sequence>MSAITNTLYVLLFVVTMWSKILAEEVIKCKNDEYFDDKTGNCDKCKPICDISDCSHVCPYYLLTIPTNVQHDSRTIGLVTGCLVGLFLILALLLSYCLCKRHCKIRNIQNKKHLEPKIPVQATDDVLDRQDVQERELLNDLV</sequence>
<evidence type="ECO:0008006" key="5">
    <source>
        <dbReference type="Google" id="ProtNLM"/>
    </source>
</evidence>
<dbReference type="Proteomes" id="UP001195483">
    <property type="component" value="Unassembled WGS sequence"/>
</dbReference>
<feature type="chain" id="PRO_5042183680" description="PTTG1IP" evidence="2">
    <location>
        <begin position="24"/>
        <end position="142"/>
    </location>
</feature>
<evidence type="ECO:0000313" key="4">
    <source>
        <dbReference type="Proteomes" id="UP001195483"/>
    </source>
</evidence>
<protein>
    <recommendedName>
        <fullName evidence="5">PTTG1IP</fullName>
    </recommendedName>
</protein>
<reference evidence="3" key="3">
    <citation type="submission" date="2023-05" db="EMBL/GenBank/DDBJ databases">
        <authorList>
            <person name="Smith C.H."/>
        </authorList>
    </citation>
    <scope>NUCLEOTIDE SEQUENCE</scope>
    <source>
        <strain evidence="3">CHS0354</strain>
        <tissue evidence="3">Mantle</tissue>
    </source>
</reference>
<evidence type="ECO:0000256" key="2">
    <source>
        <dbReference type="SAM" id="SignalP"/>
    </source>
</evidence>
<feature type="transmembrane region" description="Helical" evidence="1">
    <location>
        <begin position="76"/>
        <end position="99"/>
    </location>
</feature>
<comment type="caution">
    <text evidence="3">The sequence shown here is derived from an EMBL/GenBank/DDBJ whole genome shotgun (WGS) entry which is preliminary data.</text>
</comment>
<proteinExistence type="predicted"/>
<name>A0AAE0SGJ5_9BIVA</name>
<feature type="signal peptide" evidence="2">
    <location>
        <begin position="1"/>
        <end position="23"/>
    </location>
</feature>